<evidence type="ECO:0000259" key="9">
    <source>
        <dbReference type="Pfam" id="PF16575"/>
    </source>
</evidence>
<dbReference type="GO" id="GO:0005634">
    <property type="term" value="C:nucleus"/>
    <property type="evidence" value="ECO:0007669"/>
    <property type="project" value="TreeGrafter"/>
</dbReference>
<evidence type="ECO:0000256" key="3">
    <source>
        <dbReference type="ARBA" id="ARBA00019824"/>
    </source>
</evidence>
<dbReference type="InterPro" id="IPR027417">
    <property type="entry name" value="P-loop_NTPase"/>
</dbReference>
<dbReference type="InterPro" id="IPR032319">
    <property type="entry name" value="CLP1_P"/>
</dbReference>
<dbReference type="KEGG" id="ctp:CTRG_00609"/>
<dbReference type="GeneID" id="8298388"/>
<evidence type="ECO:0000313" key="10">
    <source>
        <dbReference type="EMBL" id="EER35870.1"/>
    </source>
</evidence>
<dbReference type="AlphaFoldDB" id="C5M3H0"/>
<dbReference type="Gene3D" id="3.40.50.300">
    <property type="entry name" value="P-loop containing nucleotide triphosphate hydrolases"/>
    <property type="match status" value="1"/>
</dbReference>
<dbReference type="RefSeq" id="XP_002545828.1">
    <property type="nucleotide sequence ID" value="XM_002545782.1"/>
</dbReference>
<keyword evidence="11" id="KW-1185">Reference proteome</keyword>
<keyword evidence="7" id="KW-0067">ATP-binding</keyword>
<dbReference type="InterPro" id="IPR045116">
    <property type="entry name" value="Clp1/Grc3"/>
</dbReference>
<keyword evidence="4" id="KW-0808">Transferase</keyword>
<keyword evidence="5" id="KW-0547">Nucleotide-binding</keyword>
<name>C5M3H0_CANTT</name>
<dbReference type="GO" id="GO:0000448">
    <property type="term" value="P:cleavage in ITS2 between 5.8S rRNA and LSU-rRNA of tricistronic rRNA transcript (SSU-rRNA, 5.8S rRNA, LSU-rRNA)"/>
    <property type="evidence" value="ECO:0007669"/>
    <property type="project" value="TreeGrafter"/>
</dbReference>
<dbReference type="eggNOG" id="KOG2750">
    <property type="taxonomic scope" value="Eukaryota"/>
</dbReference>
<evidence type="ECO:0000256" key="2">
    <source>
        <dbReference type="ARBA" id="ARBA00018706"/>
    </source>
</evidence>
<evidence type="ECO:0000256" key="8">
    <source>
        <dbReference type="SAM" id="MobiDB-lite"/>
    </source>
</evidence>
<evidence type="ECO:0000256" key="7">
    <source>
        <dbReference type="ARBA" id="ARBA00022840"/>
    </source>
</evidence>
<proteinExistence type="inferred from homology"/>
<dbReference type="OrthoDB" id="4054781at2759"/>
<dbReference type="HOGENOM" id="CLU_010345_1_1_1"/>
<reference evidence="10 11" key="1">
    <citation type="journal article" date="2009" name="Nature">
        <title>Evolution of pathogenicity and sexual reproduction in eight Candida genomes.</title>
        <authorList>
            <person name="Butler G."/>
            <person name="Rasmussen M.D."/>
            <person name="Lin M.F."/>
            <person name="Santos M.A."/>
            <person name="Sakthikumar S."/>
            <person name="Munro C.A."/>
            <person name="Rheinbay E."/>
            <person name="Grabherr M."/>
            <person name="Forche A."/>
            <person name="Reedy J.L."/>
            <person name="Agrafioti I."/>
            <person name="Arnaud M.B."/>
            <person name="Bates S."/>
            <person name="Brown A.J."/>
            <person name="Brunke S."/>
            <person name="Costanzo M.C."/>
            <person name="Fitzpatrick D.A."/>
            <person name="de Groot P.W."/>
            <person name="Harris D."/>
            <person name="Hoyer L.L."/>
            <person name="Hube B."/>
            <person name="Klis F.M."/>
            <person name="Kodira C."/>
            <person name="Lennard N."/>
            <person name="Logue M.E."/>
            <person name="Martin R."/>
            <person name="Neiman A.M."/>
            <person name="Nikolaou E."/>
            <person name="Quail M.A."/>
            <person name="Quinn J."/>
            <person name="Santos M.C."/>
            <person name="Schmitzberger F.F."/>
            <person name="Sherlock G."/>
            <person name="Shah P."/>
            <person name="Silverstein K.A."/>
            <person name="Skrzypek M.S."/>
            <person name="Soll D."/>
            <person name="Staggs R."/>
            <person name="Stansfield I."/>
            <person name="Stumpf M.P."/>
            <person name="Sudbery P.E."/>
            <person name="Srikantha T."/>
            <person name="Zeng Q."/>
            <person name="Berman J."/>
            <person name="Berriman M."/>
            <person name="Heitman J."/>
            <person name="Gow N.A."/>
            <person name="Lorenz M.C."/>
            <person name="Birren B.W."/>
            <person name="Kellis M."/>
            <person name="Cuomo C.A."/>
        </authorList>
    </citation>
    <scope>NUCLEOTIDE SEQUENCE [LARGE SCALE GENOMIC DNA]</scope>
    <source>
        <strain evidence="11">ATCC MYA-3404 / T1</strain>
    </source>
</reference>
<dbReference type="EMBL" id="GG692395">
    <property type="protein sequence ID" value="EER35870.1"/>
    <property type="molecule type" value="Genomic_DNA"/>
</dbReference>
<feature type="compositionally biased region" description="Acidic residues" evidence="8">
    <location>
        <begin position="41"/>
        <end position="55"/>
    </location>
</feature>
<gene>
    <name evidence="10" type="ORF">CTRG_00609</name>
</gene>
<dbReference type="STRING" id="294747.C5M3H0"/>
<organism evidence="10 11">
    <name type="scientific">Candida tropicalis (strain ATCC MYA-3404 / T1)</name>
    <name type="common">Yeast</name>
    <dbReference type="NCBI Taxonomy" id="294747"/>
    <lineage>
        <taxon>Eukaryota</taxon>
        <taxon>Fungi</taxon>
        <taxon>Dikarya</taxon>
        <taxon>Ascomycota</taxon>
        <taxon>Saccharomycotina</taxon>
        <taxon>Pichiomycetes</taxon>
        <taxon>Debaryomycetaceae</taxon>
        <taxon>Candida/Lodderomyces clade</taxon>
        <taxon>Candida</taxon>
    </lineage>
</organism>
<dbReference type="PANTHER" id="PTHR12755:SF3">
    <property type="entry name" value="POLYNUCLEOTIDE 5'-HYDROXYL-KINASE NOL9"/>
    <property type="match status" value="1"/>
</dbReference>
<protein>
    <recommendedName>
        <fullName evidence="3">Polynucleotide 5'-hydroxyl-kinase GRC3</fullName>
    </recommendedName>
    <alternativeName>
        <fullName evidence="2">Polynucleotide 5'-hydroxyl-kinase grc3</fullName>
    </alternativeName>
</protein>
<dbReference type="Pfam" id="PF16575">
    <property type="entry name" value="CLP1_P"/>
    <property type="match status" value="1"/>
</dbReference>
<dbReference type="SUPFAM" id="SSF52540">
    <property type="entry name" value="P-loop containing nucleoside triphosphate hydrolases"/>
    <property type="match status" value="1"/>
</dbReference>
<accession>C5M3H0</accession>
<dbReference type="Proteomes" id="UP000002037">
    <property type="component" value="Unassembled WGS sequence"/>
</dbReference>
<dbReference type="GO" id="GO:0051731">
    <property type="term" value="F:polynucleotide 5'-hydroxyl-kinase activity"/>
    <property type="evidence" value="ECO:0007669"/>
    <property type="project" value="InterPro"/>
</dbReference>
<feature type="compositionally biased region" description="Polar residues" evidence="8">
    <location>
        <begin position="9"/>
        <end position="22"/>
    </location>
</feature>
<comment type="similarity">
    <text evidence="1">Belongs to the Clp1 family. NOL9/GRC3 subfamily.</text>
</comment>
<feature type="region of interest" description="Disordered" evidence="8">
    <location>
        <begin position="1"/>
        <end position="57"/>
    </location>
</feature>
<evidence type="ECO:0000256" key="4">
    <source>
        <dbReference type="ARBA" id="ARBA00022679"/>
    </source>
</evidence>
<sequence length="639" mass="72467">MSAFAALKGNSNGGSIFSTLNNSEEEQEDDEGLIQYQANSSDEEINDDEDKEDSPDYGLLLPVQQKETSTSSTPIVQTARITISNFIPTQENLQFNENSVIVTLNDPLEYLLISGQCKIKILSGEIKLNNCHVLKAGDVSYDLIGLQSQSLPIIAYHNQQSTFELINLYNGLENIGKVCKPLKNIVKHEENQDQSFKNYSFEIVFNDNNGVCGLDINPTWIDELNSLKECYQPLKIMIIGNKNTGKSTFCKTLLNELLLEVPQSRVDYLDLDPGQSEYSHPYTLSLSKINQLQFGFNSSSTNIGKDKKYDHYFGFTSSIHSPTRYMKIIEDLYSKYDGKNHLIINTPGYIKGFGKELLNEITKLIQPDKLIILSNNLNIEYPDNVYLLQDLQYYDVKILPGIYQLSKYSAPEIRSINKLLYFHASPQAQGMFDFSKRLLDASPLKLSYNCPSQSSSTTGIVSSVTVLNFDIPKDFDICSLMEVSICGVYLTKQSLVTPQSPTNPNHPYFLNQKDFDKVFTVDSEFGGLVIIHSINPQSHYMNIYAPDSVVQKLQKGIKQGYSIMIVRGDGEVPSCEVLHPKLVNLKIDSVKQKRRNKEGLKTNDFNFPYVNFEEKRMKIGGIWKVRKNIMRRSHNHQRD</sequence>
<keyword evidence="6" id="KW-0418">Kinase</keyword>
<feature type="domain" description="Clp1 P-loop" evidence="9">
    <location>
        <begin position="240"/>
        <end position="423"/>
    </location>
</feature>
<feature type="compositionally biased region" description="Acidic residues" evidence="8">
    <location>
        <begin position="23"/>
        <end position="32"/>
    </location>
</feature>
<evidence type="ECO:0000256" key="6">
    <source>
        <dbReference type="ARBA" id="ARBA00022777"/>
    </source>
</evidence>
<evidence type="ECO:0000256" key="1">
    <source>
        <dbReference type="ARBA" id="ARBA00011003"/>
    </source>
</evidence>
<dbReference type="VEuPathDB" id="FungiDB:CTRG_00609"/>
<evidence type="ECO:0000256" key="5">
    <source>
        <dbReference type="ARBA" id="ARBA00022741"/>
    </source>
</evidence>
<evidence type="ECO:0000313" key="11">
    <source>
        <dbReference type="Proteomes" id="UP000002037"/>
    </source>
</evidence>
<dbReference type="GO" id="GO:0005524">
    <property type="term" value="F:ATP binding"/>
    <property type="evidence" value="ECO:0007669"/>
    <property type="project" value="UniProtKB-KW"/>
</dbReference>
<dbReference type="PANTHER" id="PTHR12755">
    <property type="entry name" value="CLEAVAGE/POLYADENYLATION FACTOR IA SUBUNIT CLP1P"/>
    <property type="match status" value="1"/>
</dbReference>